<reference evidence="4" key="3">
    <citation type="submission" date="2025-09" db="UniProtKB">
        <authorList>
            <consortium name="Ensembl"/>
        </authorList>
    </citation>
    <scope>IDENTIFICATION</scope>
    <source>
        <strain evidence="4">Brown Norway</strain>
    </source>
</reference>
<evidence type="ECO:0000256" key="3">
    <source>
        <dbReference type="SAM" id="MobiDB-lite"/>
    </source>
</evidence>
<dbReference type="GeneTree" id="ENSGT00940000159767"/>
<dbReference type="Proteomes" id="UP000002494">
    <property type="component" value="Chromosome 9"/>
</dbReference>
<dbReference type="Gene3D" id="3.30.70.330">
    <property type="match status" value="1"/>
</dbReference>
<proteinExistence type="inferred from homology"/>
<feature type="region of interest" description="Disordered" evidence="3">
    <location>
        <begin position="204"/>
        <end position="236"/>
    </location>
</feature>
<dbReference type="SUPFAM" id="SSF54928">
    <property type="entry name" value="RNA-binding domain, RBD"/>
    <property type="match status" value="1"/>
</dbReference>
<organism evidence="4 5">
    <name type="scientific">Rattus norvegicus</name>
    <name type="common">Rat</name>
    <dbReference type="NCBI Taxonomy" id="10116"/>
    <lineage>
        <taxon>Eukaryota</taxon>
        <taxon>Metazoa</taxon>
        <taxon>Chordata</taxon>
        <taxon>Craniata</taxon>
        <taxon>Vertebrata</taxon>
        <taxon>Euteleostomi</taxon>
        <taxon>Mammalia</taxon>
        <taxon>Eutheria</taxon>
        <taxon>Euarchontoglires</taxon>
        <taxon>Glires</taxon>
        <taxon>Rodentia</taxon>
        <taxon>Myomorpha</taxon>
        <taxon>Muroidea</taxon>
        <taxon>Muridae</taxon>
        <taxon>Murinae</taxon>
        <taxon>Rattus</taxon>
    </lineage>
</organism>
<accession>A0ABK0L8F1</accession>
<dbReference type="InterPro" id="IPR006931">
    <property type="entry name" value="Calcipressin"/>
</dbReference>
<reference evidence="4" key="1">
    <citation type="submission" date="2024-01" db="EMBL/GenBank/DDBJ databases">
        <title>GRCr8: a new rat reference genome assembly contstructed from accurate long reads and long range scaffolding.</title>
        <authorList>
            <person name="Doris P.A."/>
            <person name="Kalbfleisch T."/>
            <person name="Li K."/>
            <person name="Howe K."/>
            <person name="Wood J."/>
        </authorList>
    </citation>
    <scope>NUCLEOTIDE SEQUENCE [LARGE SCALE GENOMIC DNA]</scope>
    <source>
        <strain evidence="4">Brown Norway</strain>
    </source>
</reference>
<dbReference type="InterPro" id="IPR035979">
    <property type="entry name" value="RBD_domain_sf"/>
</dbReference>
<sequence length="236" mass="26501">IRAHFVSDLTPLSHRGHGRAVHTIPILQVKRLRGTKDKSLEQSPSAGSKRENRIPKRLSENQANSCKQEKFEGLFRTYDECVTFQLFKSFRRVRINFSHPKAAARARIELHETQFRGKKLKLYFAQVQTPETDGDKLHLAPPQPAKQFLISPPSSPPVGWKPISDATPVLNYDLLYAVAKLGPGEKYELHAGTESTPSVVVHVCDSDLEEEEDPKTSPKPKIIQTRRPGLPPSVSN</sequence>
<evidence type="ECO:0000313" key="4">
    <source>
        <dbReference type="Ensembl" id="ENSRNOP00000106545.1"/>
    </source>
</evidence>
<evidence type="ECO:0000313" key="5">
    <source>
        <dbReference type="Proteomes" id="UP000002494"/>
    </source>
</evidence>
<dbReference type="InterPro" id="IPR012677">
    <property type="entry name" value="Nucleotide-bd_a/b_plait_sf"/>
</dbReference>
<dbReference type="Pfam" id="PF04847">
    <property type="entry name" value="Calcipressin"/>
    <property type="match status" value="1"/>
</dbReference>
<dbReference type="PANTHER" id="PTHR10300">
    <property type="entry name" value="CALCIPRESSIN"/>
    <property type="match status" value="1"/>
</dbReference>
<feature type="compositionally biased region" description="Basic and acidic residues" evidence="3">
    <location>
        <begin position="48"/>
        <end position="59"/>
    </location>
</feature>
<evidence type="ECO:0000256" key="2">
    <source>
        <dbReference type="ARBA" id="ARBA00024927"/>
    </source>
</evidence>
<comment type="function">
    <text evidence="2">Inhibits calcineurin-dependent transcriptional responses by binding to the catalytic domain of calcineurin A. Could play a role during central nervous system development.</text>
</comment>
<protein>
    <submittedName>
        <fullName evidence="4">Regulator of calcineurin 2</fullName>
    </submittedName>
</protein>
<gene>
    <name evidence="4" type="primary">Rcan2</name>
</gene>
<reference evidence="4" key="2">
    <citation type="submission" date="2025-08" db="UniProtKB">
        <authorList>
            <consortium name="Ensembl"/>
        </authorList>
    </citation>
    <scope>IDENTIFICATION</scope>
    <source>
        <strain evidence="4">Brown Norway</strain>
    </source>
</reference>
<feature type="region of interest" description="Disordered" evidence="3">
    <location>
        <begin position="35"/>
        <end position="63"/>
    </location>
</feature>
<dbReference type="Ensembl" id="ENSRNOT00000127914.1">
    <property type="protein sequence ID" value="ENSRNOP00000106545.1"/>
    <property type="gene ID" value="ENSRNOG00000010350.9"/>
</dbReference>
<dbReference type="PANTHER" id="PTHR10300:SF5">
    <property type="entry name" value="CALCIPRESSIN-2"/>
    <property type="match status" value="1"/>
</dbReference>
<keyword evidence="5" id="KW-1185">Reference proteome</keyword>
<evidence type="ECO:0000256" key="1">
    <source>
        <dbReference type="ARBA" id="ARBA00008209"/>
    </source>
</evidence>
<dbReference type="RGD" id="69198">
    <property type="gene designation" value="Rcan2"/>
</dbReference>
<name>A0ABK0L8F1_RAT</name>
<comment type="similarity">
    <text evidence="1">Belongs to the RCAN family.</text>
</comment>